<reference evidence="20" key="1">
    <citation type="submission" date="2016-01" db="EMBL/GenBank/DDBJ databases">
        <title>Complete genome of Planococcus rifietoensis type strain M8.</title>
        <authorList>
            <person name="See-Too W.S."/>
        </authorList>
    </citation>
    <scope>NUCLEOTIDE SEQUENCE [LARGE SCALE GENOMIC DNA]</scope>
    <source>
        <strain evidence="20">M8</strain>
    </source>
</reference>
<keyword evidence="9" id="KW-0573">Peptidoglycan synthesis</keyword>
<dbReference type="InterPro" id="IPR013783">
    <property type="entry name" value="Ig-like_fold"/>
</dbReference>
<comment type="catalytic activity">
    <reaction evidence="15">
        <text>[GlcNAc-(1-&gt;4)-Mur2Ac(oyl-L-Ala-gamma-D-Glu-L-Lys-D-Ala-D-Ala)](n)-di-trans,octa-cis-undecaprenyl diphosphate + beta-D-GlcNAc-(1-&gt;4)-Mur2Ac(oyl-L-Ala-gamma-D-Glu-L-Lys-D-Ala-D-Ala)-di-trans,octa-cis-undecaprenyl diphosphate = [GlcNAc-(1-&gt;4)-Mur2Ac(oyl-L-Ala-gamma-D-Glu-L-Lys-D-Ala-D-Ala)](n+1)-di-trans,octa-cis-undecaprenyl diphosphate + di-trans,octa-cis-undecaprenyl diphosphate + H(+)</text>
        <dbReference type="Rhea" id="RHEA:23708"/>
        <dbReference type="Rhea" id="RHEA-COMP:9602"/>
        <dbReference type="Rhea" id="RHEA-COMP:9603"/>
        <dbReference type="ChEBI" id="CHEBI:15378"/>
        <dbReference type="ChEBI" id="CHEBI:58405"/>
        <dbReference type="ChEBI" id="CHEBI:60033"/>
        <dbReference type="ChEBI" id="CHEBI:78435"/>
        <dbReference type="EC" id="2.4.99.28"/>
    </reaction>
</comment>
<feature type="compositionally biased region" description="Low complexity" evidence="16">
    <location>
        <begin position="873"/>
        <end position="885"/>
    </location>
</feature>
<dbReference type="InterPro" id="IPR001264">
    <property type="entry name" value="Glyco_trans_51"/>
</dbReference>
<dbReference type="GO" id="GO:0008955">
    <property type="term" value="F:peptidoglycan glycosyltransferase activity"/>
    <property type="evidence" value="ECO:0007669"/>
    <property type="project" value="UniProtKB-EC"/>
</dbReference>
<evidence type="ECO:0000256" key="12">
    <source>
        <dbReference type="ARBA" id="ARBA00023268"/>
    </source>
</evidence>
<dbReference type="InterPro" id="IPR036950">
    <property type="entry name" value="PBP_transglycosylase"/>
</dbReference>
<organism evidence="20 21">
    <name type="scientific">Planococcus rifietoensis</name>
    <dbReference type="NCBI Taxonomy" id="200991"/>
    <lineage>
        <taxon>Bacteria</taxon>
        <taxon>Bacillati</taxon>
        <taxon>Bacillota</taxon>
        <taxon>Bacilli</taxon>
        <taxon>Bacillales</taxon>
        <taxon>Caryophanaceae</taxon>
        <taxon>Planococcus</taxon>
    </lineage>
</organism>
<evidence type="ECO:0000256" key="9">
    <source>
        <dbReference type="ARBA" id="ARBA00022984"/>
    </source>
</evidence>
<dbReference type="InterPro" id="IPR023346">
    <property type="entry name" value="Lysozyme-like_dom_sf"/>
</dbReference>
<dbReference type="Gene3D" id="3.40.710.10">
    <property type="entry name" value="DD-peptidase/beta-lactamase superfamily"/>
    <property type="match status" value="1"/>
</dbReference>
<proteinExistence type="predicted"/>
<keyword evidence="3" id="KW-0645">Protease</keyword>
<dbReference type="GO" id="GO:0071555">
    <property type="term" value="P:cell wall organization"/>
    <property type="evidence" value="ECO:0007669"/>
    <property type="project" value="UniProtKB-KW"/>
</dbReference>
<comment type="catalytic activity">
    <reaction evidence="14">
        <text>Preferential cleavage: (Ac)2-L-Lys-D-Ala-|-D-Ala. Also transpeptidation of peptidyl-alanyl moieties that are N-acyl substituents of D-alanine.</text>
        <dbReference type="EC" id="3.4.16.4"/>
    </reaction>
</comment>
<dbReference type="EMBL" id="CP013659">
    <property type="protein sequence ID" value="ALS74410.1"/>
    <property type="molecule type" value="Genomic_DNA"/>
</dbReference>
<dbReference type="STRING" id="200991.AUC31_03655"/>
<evidence type="ECO:0000256" key="13">
    <source>
        <dbReference type="ARBA" id="ARBA00023316"/>
    </source>
</evidence>
<evidence type="ECO:0000256" key="3">
    <source>
        <dbReference type="ARBA" id="ARBA00022670"/>
    </source>
</evidence>
<dbReference type="GO" id="GO:0006508">
    <property type="term" value="P:proteolysis"/>
    <property type="evidence" value="ECO:0007669"/>
    <property type="project" value="UniProtKB-KW"/>
</dbReference>
<dbReference type="PANTHER" id="PTHR32282">
    <property type="entry name" value="BINDING PROTEIN TRANSPEPTIDASE, PUTATIVE-RELATED"/>
    <property type="match status" value="1"/>
</dbReference>
<keyword evidence="13" id="KW-0961">Cell wall biogenesis/degradation</keyword>
<feature type="compositionally biased region" description="Basic and acidic residues" evidence="16">
    <location>
        <begin position="939"/>
        <end position="954"/>
    </location>
</feature>
<evidence type="ECO:0000256" key="17">
    <source>
        <dbReference type="SAM" id="Phobius"/>
    </source>
</evidence>
<evidence type="ECO:0000313" key="20">
    <source>
        <dbReference type="EMBL" id="ALS74410.1"/>
    </source>
</evidence>
<keyword evidence="10 17" id="KW-1133">Transmembrane helix</keyword>
<feature type="region of interest" description="Disordered" evidence="16">
    <location>
        <begin position="873"/>
        <end position="892"/>
    </location>
</feature>
<evidence type="ECO:0000313" key="21">
    <source>
        <dbReference type="Proteomes" id="UP000067683"/>
    </source>
</evidence>
<dbReference type="Gene3D" id="2.60.40.10">
    <property type="entry name" value="Immunoglobulins"/>
    <property type="match status" value="1"/>
</dbReference>
<evidence type="ECO:0000256" key="8">
    <source>
        <dbReference type="ARBA" id="ARBA00022960"/>
    </source>
</evidence>
<dbReference type="SUPFAM" id="SSF56601">
    <property type="entry name" value="beta-lactamase/transpeptidase-like"/>
    <property type="match status" value="1"/>
</dbReference>
<keyword evidence="5" id="KW-0808">Transferase</keyword>
<dbReference type="InterPro" id="IPR001460">
    <property type="entry name" value="PCN-bd_Tpept"/>
</dbReference>
<accession>A0A0U2YIE9</accession>
<sequence>MQDKFRRWLLKAEETTDRWTSHKWFKRFKITTGVIWNLAILLAIILVAGGVFAASAGAGYFASLVDEEQLRTEDEMLADIYSYEETSQLYFANNTYLGKLQTDLDREETTLEDVSDIAIDAVLATEDEYFYEHEGIVPKAIMRGLFQDVSNSDSQSGGSTLTQQLIKNQILTNEVSYERKAKEILLAMRLEKFMNKEDIMEAYLNIIPYGRNSAGTNIAGIETAAKGIFDVPASDLNLPQAAFIAGIPKAPFSYTPYASGGDLKDEAGLEPGLNRMRTVLYRMLETGYITQTEYDEALEYDLVADFRKGESRSYDEFPYVTAELEKRATRIIMDVLAEQNGVDPETLDQDQNLYEEYAILADRAVRSNGYRIHSSINKDLYKAQEETQKAYQGYGTTLSEDYIDEDGETKTRQLPVQVGSVTLENDTGRILSFIGGRDHEIENLNHATQAYRSIGSTVKPLLVYGPALENGLIGAGSPVVDVKFTLNDNGNPYEPTNFVPTSEQGIMPARDALAQSQNLPALRLFAQMRDEMPIQYLIDNGFSRVAEGDGVVSSALGGGIEGSVEEVANAYASLANGGKHMETTMIDKIEDADGNVIYEHETEAKDVFTPQASYVLTDMLRDVFKTDRGTANRANGMLKFNADFAGKTGTTQETKDVWLVGYNPNITMGVWLGYDQEKYSLDNFRNQNLQPSVRVNQLWANLMNTTYDVAPDAIGSGDKFQEPEGVVTRSFCGISGYAPNDACKKAGLVRSDLFIADAMTPKDGDDSLSSGSYTTINGKRYAALSNTPSEFVSGGGLGVSEEYVDRMLAPFGGDAGKLFPGNSRFSNVVSGAQFDPDSAAPAPVGTSINGRTITWSDSASNDVVGYRVFRSGSRVSSVSESSSNSYTAPGPGTYTVVAVDITGRQSAASNGVTIEAPKPEPAPEPTPEPTPEPEAAPAPEREETPAPPQETERQEPEEEPEEEPAEEEPAEETPAPEEPEEEPEEEEEAPPEEPEEPEQPEESSEPDTEAPDTEEDAA</sequence>
<feature type="compositionally biased region" description="Acidic residues" evidence="16">
    <location>
        <begin position="955"/>
        <end position="1018"/>
    </location>
</feature>
<dbReference type="GO" id="GO:0009002">
    <property type="term" value="F:serine-type D-Ala-D-Ala carboxypeptidase activity"/>
    <property type="evidence" value="ECO:0007669"/>
    <property type="project" value="UniProtKB-EC"/>
</dbReference>
<evidence type="ECO:0000256" key="5">
    <source>
        <dbReference type="ARBA" id="ARBA00022679"/>
    </source>
</evidence>
<feature type="domain" description="Penicillin-binding protein transpeptidase" evidence="18">
    <location>
        <begin position="421"/>
        <end position="665"/>
    </location>
</feature>
<feature type="domain" description="Glycosyl transferase family 51" evidence="19">
    <location>
        <begin position="95"/>
        <end position="283"/>
    </location>
</feature>
<feature type="compositionally biased region" description="Pro residues" evidence="16">
    <location>
        <begin position="919"/>
        <end position="936"/>
    </location>
</feature>
<dbReference type="GO" id="GO:0030288">
    <property type="term" value="C:outer membrane-bounded periplasmic space"/>
    <property type="evidence" value="ECO:0007669"/>
    <property type="project" value="TreeGrafter"/>
</dbReference>
<evidence type="ECO:0000259" key="18">
    <source>
        <dbReference type="Pfam" id="PF00905"/>
    </source>
</evidence>
<keyword evidence="12" id="KW-0511">Multifunctional enzyme</keyword>
<keyword evidence="8" id="KW-0133">Cell shape</keyword>
<dbReference type="KEGG" id="prt:AUC31_03655"/>
<dbReference type="InterPro" id="IPR050396">
    <property type="entry name" value="Glycosyltr_51/Transpeptidase"/>
</dbReference>
<dbReference type="SUPFAM" id="SSF53955">
    <property type="entry name" value="Lysozyme-like"/>
    <property type="match status" value="1"/>
</dbReference>
<evidence type="ECO:0000256" key="2">
    <source>
        <dbReference type="ARBA" id="ARBA00022645"/>
    </source>
</evidence>
<evidence type="ECO:0000256" key="11">
    <source>
        <dbReference type="ARBA" id="ARBA00023136"/>
    </source>
</evidence>
<evidence type="ECO:0000256" key="10">
    <source>
        <dbReference type="ARBA" id="ARBA00022989"/>
    </source>
</evidence>
<dbReference type="GO" id="GO:0008658">
    <property type="term" value="F:penicillin binding"/>
    <property type="evidence" value="ECO:0007669"/>
    <property type="project" value="InterPro"/>
</dbReference>
<dbReference type="GO" id="GO:0008360">
    <property type="term" value="P:regulation of cell shape"/>
    <property type="evidence" value="ECO:0007669"/>
    <property type="project" value="UniProtKB-KW"/>
</dbReference>
<gene>
    <name evidence="20" type="ORF">AUC31_03655</name>
</gene>
<dbReference type="AlphaFoldDB" id="A0A0U2YIE9"/>
<evidence type="ECO:0000256" key="14">
    <source>
        <dbReference type="ARBA" id="ARBA00034000"/>
    </source>
</evidence>
<dbReference type="PANTHER" id="PTHR32282:SF32">
    <property type="entry name" value="PENICILLIN-BINDING PROTEIN 2A"/>
    <property type="match status" value="1"/>
</dbReference>
<evidence type="ECO:0000256" key="4">
    <source>
        <dbReference type="ARBA" id="ARBA00022676"/>
    </source>
</evidence>
<dbReference type="InterPro" id="IPR012338">
    <property type="entry name" value="Beta-lactam/transpept-like"/>
</dbReference>
<keyword evidence="7" id="KW-0378">Hydrolase</keyword>
<name>A0A0U2YIE9_9BACL</name>
<evidence type="ECO:0000256" key="15">
    <source>
        <dbReference type="ARBA" id="ARBA00049902"/>
    </source>
</evidence>
<dbReference type="Gene3D" id="3.90.1310.40">
    <property type="match status" value="1"/>
</dbReference>
<dbReference type="Proteomes" id="UP000067683">
    <property type="component" value="Chromosome"/>
</dbReference>
<evidence type="ECO:0000256" key="16">
    <source>
        <dbReference type="SAM" id="MobiDB-lite"/>
    </source>
</evidence>
<dbReference type="GO" id="GO:0009252">
    <property type="term" value="P:peptidoglycan biosynthetic process"/>
    <property type="evidence" value="ECO:0007669"/>
    <property type="project" value="UniProtKB-KW"/>
</dbReference>
<feature type="transmembrane region" description="Helical" evidence="17">
    <location>
        <begin position="34"/>
        <end position="62"/>
    </location>
</feature>
<keyword evidence="4" id="KW-0328">Glycosyltransferase</keyword>
<dbReference type="OrthoDB" id="9766909at2"/>
<feature type="region of interest" description="Disordered" evidence="16">
    <location>
        <begin position="908"/>
        <end position="1018"/>
    </location>
</feature>
<evidence type="ECO:0000259" key="19">
    <source>
        <dbReference type="Pfam" id="PF00912"/>
    </source>
</evidence>
<dbReference type="RefSeq" id="WP_058381117.1">
    <property type="nucleotide sequence ID" value="NZ_CP013659.2"/>
</dbReference>
<keyword evidence="11 17" id="KW-0472">Membrane</keyword>
<keyword evidence="6 17" id="KW-0812">Transmembrane</keyword>
<keyword evidence="1" id="KW-1003">Cell membrane</keyword>
<protein>
    <submittedName>
        <fullName evidence="20">Peptidoglycan glycosyltransferase</fullName>
    </submittedName>
</protein>
<dbReference type="Pfam" id="PF00905">
    <property type="entry name" value="Transpeptidase"/>
    <property type="match status" value="1"/>
</dbReference>
<evidence type="ECO:0000256" key="6">
    <source>
        <dbReference type="ARBA" id="ARBA00022692"/>
    </source>
</evidence>
<keyword evidence="21" id="KW-1185">Reference proteome</keyword>
<evidence type="ECO:0000256" key="7">
    <source>
        <dbReference type="ARBA" id="ARBA00022801"/>
    </source>
</evidence>
<dbReference type="Pfam" id="PF00912">
    <property type="entry name" value="Transgly"/>
    <property type="match status" value="1"/>
</dbReference>
<keyword evidence="2" id="KW-0121">Carboxypeptidase</keyword>
<evidence type="ECO:0000256" key="1">
    <source>
        <dbReference type="ARBA" id="ARBA00022475"/>
    </source>
</evidence>
<dbReference type="Gene3D" id="1.10.3810.10">
    <property type="entry name" value="Biosynthetic peptidoglycan transglycosylase-like"/>
    <property type="match status" value="1"/>
</dbReference>